<feature type="transmembrane region" description="Helical" evidence="2">
    <location>
        <begin position="38"/>
        <end position="57"/>
    </location>
</feature>
<reference evidence="4 5" key="1">
    <citation type="submission" date="2023-10" db="EMBL/GenBank/DDBJ databases">
        <title>Holzapfeliella saturejae sp. nov. isolated from Satureja montana flowers.</title>
        <authorList>
            <person name="Alcantara C."/>
            <person name="Zuniga M."/>
            <person name="Landete J.M."/>
            <person name="Monedero V."/>
        </authorList>
    </citation>
    <scope>NUCLEOTIDE SEQUENCE [LARGE SCALE GENOMIC DNA]</scope>
    <source>
        <strain evidence="4 5">He02</strain>
    </source>
</reference>
<feature type="transmembrane region" description="Helical" evidence="2">
    <location>
        <begin position="179"/>
        <end position="197"/>
    </location>
</feature>
<name>A0ABU8SF75_9LACO</name>
<dbReference type="Proteomes" id="UP001377804">
    <property type="component" value="Unassembled WGS sequence"/>
</dbReference>
<organism evidence="4 5">
    <name type="scientific">Holzapfeliella saturejae</name>
    <dbReference type="NCBI Taxonomy" id="3082953"/>
    <lineage>
        <taxon>Bacteria</taxon>
        <taxon>Bacillati</taxon>
        <taxon>Bacillota</taxon>
        <taxon>Bacilli</taxon>
        <taxon>Lactobacillales</taxon>
        <taxon>Lactobacillaceae</taxon>
        <taxon>Holzapfeliella</taxon>
    </lineage>
</organism>
<comment type="similarity">
    <text evidence="1">Belongs to the UPF0177 family.</text>
</comment>
<proteinExistence type="inferred from homology"/>
<keyword evidence="2" id="KW-1133">Transmembrane helix</keyword>
<accession>A0ABU8SF75</accession>
<feature type="transmembrane region" description="Helical" evidence="2">
    <location>
        <begin position="77"/>
        <end position="96"/>
    </location>
</feature>
<dbReference type="RefSeq" id="WP_339968835.1">
    <property type="nucleotide sequence ID" value="NZ_JAWMWG010000001.1"/>
</dbReference>
<dbReference type="InterPro" id="IPR003675">
    <property type="entry name" value="Rce1/LyrA-like_dom"/>
</dbReference>
<comment type="caution">
    <text evidence="4">The sequence shown here is derived from an EMBL/GenBank/DDBJ whole genome shotgun (WGS) entry which is preliminary data.</text>
</comment>
<keyword evidence="2" id="KW-0812">Transmembrane</keyword>
<dbReference type="Pfam" id="PF02517">
    <property type="entry name" value="Rce1-like"/>
    <property type="match status" value="1"/>
</dbReference>
<feature type="transmembrane region" description="Helical" evidence="2">
    <location>
        <begin position="204"/>
        <end position="219"/>
    </location>
</feature>
<evidence type="ECO:0000256" key="2">
    <source>
        <dbReference type="SAM" id="Phobius"/>
    </source>
</evidence>
<protein>
    <recommendedName>
        <fullName evidence="3">CAAX prenyl protease 2/Lysostaphin resistance protein A-like domain-containing protein</fullName>
    </recommendedName>
</protein>
<feature type="transmembrane region" description="Helical" evidence="2">
    <location>
        <begin position="12"/>
        <end position="32"/>
    </location>
</feature>
<feature type="domain" description="CAAX prenyl protease 2/Lysostaphin resistance protein A-like" evidence="3">
    <location>
        <begin position="123"/>
        <end position="209"/>
    </location>
</feature>
<evidence type="ECO:0000259" key="3">
    <source>
        <dbReference type="Pfam" id="PF02517"/>
    </source>
</evidence>
<gene>
    <name evidence="4" type="ORF">R4Y45_02200</name>
</gene>
<sequence length="220" mass="25579">MNTPKSRIGNLTRYFIYLIAYFIYLFVQSQAIEHVTNHLFWTIGLIVVFGLVGYFYFRQFVLEERRFFKREYDSWSAHLKLIVIATAIIALIRLYISFQQYGGHLALTAPQSFYLANATTTLFWSSIVIKGFLMSILQGFLINGFFFNYFFKRNTLIDTVLGLVLSGLIFSVLNFSQSFALFALQWLIGIVIAFVYLRTYRMSISVYLLAVNAIMTIILF</sequence>
<keyword evidence="5" id="KW-1185">Reference proteome</keyword>
<evidence type="ECO:0000256" key="1">
    <source>
        <dbReference type="ARBA" id="ARBA00009067"/>
    </source>
</evidence>
<keyword evidence="2" id="KW-0472">Membrane</keyword>
<feature type="transmembrane region" description="Helical" evidence="2">
    <location>
        <begin position="155"/>
        <end position="173"/>
    </location>
</feature>
<feature type="transmembrane region" description="Helical" evidence="2">
    <location>
        <begin position="122"/>
        <end position="143"/>
    </location>
</feature>
<dbReference type="EMBL" id="JAWMWG010000001">
    <property type="protein sequence ID" value="MEJ6348038.1"/>
    <property type="molecule type" value="Genomic_DNA"/>
</dbReference>
<evidence type="ECO:0000313" key="5">
    <source>
        <dbReference type="Proteomes" id="UP001377804"/>
    </source>
</evidence>
<evidence type="ECO:0000313" key="4">
    <source>
        <dbReference type="EMBL" id="MEJ6348038.1"/>
    </source>
</evidence>